<sequence>MSSIKAWGRRLLDRVKGAISSKFFALFGAQDVEDDVKKNKITILQLPIDVVLLITDYLALHDQVTLSETCISFHTVVRLRCGSAALLPKEQRIRYFSAVARSIPDRWACEICAELHPVSFKDAPGIPSSLPCQRTALRPRFHGISIKFKLEHRHVQLALKYQRLACISKNDRAIYLSRLLRPYSAMFRTHPDADRHPCPVFAKYSAHPKLVQQRYLLLSTWEYTAGREMLMKYTMGFLAICRHQWLEFDWHTSEIRCLMAENEYRQKGGIFLNPARNPTKILRLAFDVATESKATAVHASCPLCPVDFAVKYTPDRAIIRAWHDLGPEGTPLDHEWAVHVMQDRPDEPICHVEGSIRDLYESTKRLY</sequence>
<keyword evidence="3" id="KW-1185">Reference proteome</keyword>
<feature type="domain" description="F-box" evidence="1">
    <location>
        <begin position="43"/>
        <end position="78"/>
    </location>
</feature>
<reference evidence="2" key="2">
    <citation type="submission" date="2020-05" db="EMBL/GenBank/DDBJ databases">
        <authorList>
            <person name="Kim H.-S."/>
            <person name="Proctor R.H."/>
            <person name="Brown D.W."/>
        </authorList>
    </citation>
    <scope>NUCLEOTIDE SEQUENCE</scope>
    <source>
        <strain evidence="2">NRRL 22465</strain>
    </source>
</reference>
<dbReference type="InterPro" id="IPR001810">
    <property type="entry name" value="F-box_dom"/>
</dbReference>
<protein>
    <recommendedName>
        <fullName evidence="1">F-box domain-containing protein</fullName>
    </recommendedName>
</protein>
<evidence type="ECO:0000259" key="1">
    <source>
        <dbReference type="Pfam" id="PF00646"/>
    </source>
</evidence>
<proteinExistence type="predicted"/>
<name>A0A8H4UBR4_9HYPO</name>
<organism evidence="2 3">
    <name type="scientific">Fusarium zealandicum</name>
    <dbReference type="NCBI Taxonomy" id="1053134"/>
    <lineage>
        <taxon>Eukaryota</taxon>
        <taxon>Fungi</taxon>
        <taxon>Dikarya</taxon>
        <taxon>Ascomycota</taxon>
        <taxon>Pezizomycotina</taxon>
        <taxon>Sordariomycetes</taxon>
        <taxon>Hypocreomycetidae</taxon>
        <taxon>Hypocreales</taxon>
        <taxon>Nectriaceae</taxon>
        <taxon>Fusarium</taxon>
        <taxon>Fusarium staphyleae species complex</taxon>
    </lineage>
</organism>
<dbReference type="EMBL" id="JABEYC010000870">
    <property type="protein sequence ID" value="KAF4973179.1"/>
    <property type="molecule type" value="Genomic_DNA"/>
</dbReference>
<dbReference type="AlphaFoldDB" id="A0A8H4UBR4"/>
<evidence type="ECO:0000313" key="3">
    <source>
        <dbReference type="Proteomes" id="UP000635477"/>
    </source>
</evidence>
<gene>
    <name evidence="2" type="ORF">FZEAL_9396</name>
</gene>
<dbReference type="Pfam" id="PF00646">
    <property type="entry name" value="F-box"/>
    <property type="match status" value="1"/>
</dbReference>
<comment type="caution">
    <text evidence="2">The sequence shown here is derived from an EMBL/GenBank/DDBJ whole genome shotgun (WGS) entry which is preliminary data.</text>
</comment>
<reference evidence="2" key="1">
    <citation type="journal article" date="2020" name="BMC Genomics">
        <title>Correction to: Identification and distribution of gene clusters required for synthesis of sphingolipid metabolism inhibitors in diverse species of the filamentous fungus Fusarium.</title>
        <authorList>
            <person name="Kim H.S."/>
            <person name="Lohmar J.M."/>
            <person name="Busman M."/>
            <person name="Brown D.W."/>
            <person name="Naumann T.A."/>
            <person name="Divon H.H."/>
            <person name="Lysoe E."/>
            <person name="Uhlig S."/>
            <person name="Proctor R.H."/>
        </authorList>
    </citation>
    <scope>NUCLEOTIDE SEQUENCE</scope>
    <source>
        <strain evidence="2">NRRL 22465</strain>
    </source>
</reference>
<accession>A0A8H4UBR4</accession>
<dbReference type="Proteomes" id="UP000635477">
    <property type="component" value="Unassembled WGS sequence"/>
</dbReference>
<dbReference type="OrthoDB" id="3766406at2759"/>
<evidence type="ECO:0000313" key="2">
    <source>
        <dbReference type="EMBL" id="KAF4973179.1"/>
    </source>
</evidence>